<feature type="transmembrane region" description="Helical" evidence="6">
    <location>
        <begin position="12"/>
        <end position="34"/>
    </location>
</feature>
<dbReference type="OrthoDB" id="9763003at2"/>
<evidence type="ECO:0000256" key="5">
    <source>
        <dbReference type="ARBA" id="ARBA00023136"/>
    </source>
</evidence>
<name>A0A4R1XCD6_ACICA</name>
<evidence type="ECO:0000256" key="3">
    <source>
        <dbReference type="ARBA" id="ARBA00022692"/>
    </source>
</evidence>
<feature type="transmembrane region" description="Helical" evidence="6">
    <location>
        <begin position="110"/>
        <end position="128"/>
    </location>
</feature>
<feature type="transmembrane region" description="Helical" evidence="6">
    <location>
        <begin position="177"/>
        <end position="209"/>
    </location>
</feature>
<dbReference type="Pfam" id="PF02690">
    <property type="entry name" value="Na_Pi_cotrans"/>
    <property type="match status" value="2"/>
</dbReference>
<dbReference type="InterPro" id="IPR003841">
    <property type="entry name" value="Na/Pi_transpt"/>
</dbReference>
<reference evidence="7 8" key="1">
    <citation type="submission" date="2019-03" db="EMBL/GenBank/DDBJ databases">
        <title>Genomic analyses of the natural microbiome of Caenorhabditis elegans.</title>
        <authorList>
            <person name="Samuel B."/>
        </authorList>
    </citation>
    <scope>NUCLEOTIDE SEQUENCE [LARGE SCALE GENOMIC DNA]</scope>
    <source>
        <strain evidence="7 8">JUb89</strain>
    </source>
</reference>
<dbReference type="GO" id="GO:0005436">
    <property type="term" value="F:sodium:phosphate symporter activity"/>
    <property type="evidence" value="ECO:0007669"/>
    <property type="project" value="InterPro"/>
</dbReference>
<keyword evidence="4 6" id="KW-1133">Transmembrane helix</keyword>
<dbReference type="NCBIfam" id="NF037997">
    <property type="entry name" value="Na_Pi_symport"/>
    <property type="match status" value="1"/>
</dbReference>
<comment type="subcellular location">
    <subcellularLocation>
        <location evidence="1">Cell membrane</location>
        <topology evidence="1">Multi-pass membrane protein</topology>
    </subcellularLocation>
</comment>
<accession>A0A4R1XCD6</accession>
<dbReference type="Proteomes" id="UP000294963">
    <property type="component" value="Unassembled WGS sequence"/>
</dbReference>
<evidence type="ECO:0000256" key="4">
    <source>
        <dbReference type="ARBA" id="ARBA00022989"/>
    </source>
</evidence>
<feature type="transmembrane region" description="Helical" evidence="6">
    <location>
        <begin position="215"/>
        <end position="236"/>
    </location>
</feature>
<proteinExistence type="predicted"/>
<dbReference type="PANTHER" id="PTHR10010">
    <property type="entry name" value="SOLUTE CARRIER FAMILY 34 SODIUM PHOSPHATE , MEMBER 2-RELATED"/>
    <property type="match status" value="1"/>
</dbReference>
<dbReference type="AlphaFoldDB" id="A0A4R1XCD6"/>
<keyword evidence="5 6" id="KW-0472">Membrane</keyword>
<protein>
    <submittedName>
        <fullName evidence="7">Phosphate:Na+ symporter</fullName>
    </submittedName>
</protein>
<keyword evidence="2" id="KW-1003">Cell membrane</keyword>
<comment type="caution">
    <text evidence="7">The sequence shown here is derived from an EMBL/GenBank/DDBJ whole genome shotgun (WGS) entry which is preliminary data.</text>
</comment>
<feature type="transmembrane region" description="Helical" evidence="6">
    <location>
        <begin position="134"/>
        <end position="156"/>
    </location>
</feature>
<dbReference type="GO" id="GO:0005886">
    <property type="term" value="C:plasma membrane"/>
    <property type="evidence" value="ECO:0007669"/>
    <property type="project" value="UniProtKB-SubCell"/>
</dbReference>
<organism evidence="7 8">
    <name type="scientific">Acinetobacter calcoaceticus</name>
    <dbReference type="NCBI Taxonomy" id="471"/>
    <lineage>
        <taxon>Bacteria</taxon>
        <taxon>Pseudomonadati</taxon>
        <taxon>Pseudomonadota</taxon>
        <taxon>Gammaproteobacteria</taxon>
        <taxon>Moraxellales</taxon>
        <taxon>Moraxellaceae</taxon>
        <taxon>Acinetobacter</taxon>
        <taxon>Acinetobacter calcoaceticus/baumannii complex</taxon>
    </lineage>
</organism>
<feature type="transmembrane region" description="Helical" evidence="6">
    <location>
        <begin position="248"/>
        <end position="270"/>
    </location>
</feature>
<gene>
    <name evidence="7" type="ORF">EC844_13311</name>
</gene>
<evidence type="ECO:0000313" key="7">
    <source>
        <dbReference type="EMBL" id="TCM60451.1"/>
    </source>
</evidence>
<evidence type="ECO:0000313" key="8">
    <source>
        <dbReference type="Proteomes" id="UP000294963"/>
    </source>
</evidence>
<dbReference type="EMBL" id="SLVJ01000033">
    <property type="protein sequence ID" value="TCM60451.1"/>
    <property type="molecule type" value="Genomic_DNA"/>
</dbReference>
<dbReference type="PANTHER" id="PTHR10010:SF46">
    <property type="entry name" value="SODIUM-DEPENDENT PHOSPHATE TRANSPORT PROTEIN 2B"/>
    <property type="match status" value="1"/>
</dbReference>
<sequence length="537" mass="58518">MLELIAQFCGGVGVFLIGMTLMTDSLKGIAGGTLKTWLTKFTRTPLKATGSGIGLTVLLHSSTATILATIGFVSAGVLSFSQAIGVVIGANIGTTSTAWLVALLGMKFSIATFAMPLIGIGAIIKLLIKGRIGLLGFAIAGFGLMFYGIDLLQVAMQGVSAQVDLSIFGYDTLAAKLLLVLIGTIMTVLLQSSTAAITTTLAALASGAIDLEQSLLLVIGQNIGSVSIILLSVIGASINAKRTAAANVIFNLVSAVLAFVVLLPLFMWLAQYEGQWGSVDDVILVAAFHTAFSSFGALFVLPYIDRLQALINRFLPSNEPEILSYLDQASFTVPELAINSAQHVVYATLGHIFDLLHDALQNGVLPLEVQLQQLDEIIVQLERYLDNIPVPDNAQDRQRLIALLRIMVYVRVLRSDLENIRYVVLIRTLPFVQQIALDYMHIVDCHYKSIQQHQRIEDIKSLNTQLNNLKKWQTQHRDQSRQEIMQYATTHHMSAATSLELLAAQRWLERLIAHSKRLANVLDENAGMEPLLEDDIS</sequence>
<evidence type="ECO:0000256" key="2">
    <source>
        <dbReference type="ARBA" id="ARBA00022475"/>
    </source>
</evidence>
<dbReference type="GO" id="GO:0044341">
    <property type="term" value="P:sodium-dependent phosphate transport"/>
    <property type="evidence" value="ECO:0007669"/>
    <property type="project" value="InterPro"/>
</dbReference>
<keyword evidence="8" id="KW-1185">Reference proteome</keyword>
<keyword evidence="3 6" id="KW-0812">Transmembrane</keyword>
<feature type="transmembrane region" description="Helical" evidence="6">
    <location>
        <begin position="282"/>
        <end position="304"/>
    </location>
</feature>
<evidence type="ECO:0000256" key="6">
    <source>
        <dbReference type="SAM" id="Phobius"/>
    </source>
</evidence>
<evidence type="ECO:0000256" key="1">
    <source>
        <dbReference type="ARBA" id="ARBA00004651"/>
    </source>
</evidence>